<evidence type="ECO:0000259" key="12">
    <source>
        <dbReference type="Pfam" id="PF00593"/>
    </source>
</evidence>
<dbReference type="Proteomes" id="UP000248012">
    <property type="component" value="Unassembled WGS sequence"/>
</dbReference>
<sequence>MTTQTSLRGLAAALAVAPVFATPVFSQEAGETGYGDFIGTVTLGESRRGIQTQTATSETVISQEELDERQATSMGELLDSVPNVTLVNGSLPQGAGVSIRGLGAYGGTYGTDGKVSVVIDGVASGAEEVYRNGSMLALEPELFREITVTRGPAESFQYSSGAMGGTVEAETKDATDFLEDGDTFSFRQKLGFESNGNGVVATSILSFAPDDRFNILAFAGYRDVDARKDGAGKEQDATGFTAPSGLLKANYHLTDASTLTFSMAYNEIPEDDVPYNAYDPSWTDVLVDRYTRDTTAYAAYRYNPAGNDLINIEARLTYKDEAMEITSVDTSSDLYNADHDTKTVALRVSNEALFSAGTVAHTLSTGIELKKRERQSTSTAGSNVGYNDLSAPGGTDESIAVWIADEIAFGERFTLTPQLRYERQTLTSYDNIDGVQCFGPTTCIVTPGLADGTSFTSEAFTGAVSGRFALTDDIAVFGTLAYNENLPILDDLRNATYRTQKEKGRTIELGLSYDSVGVFTGEDALKAKLTGFHTHIWDGTTYSGAAVVDLKGAEFELSYVHPAFYADFNVARTRGTVNDTSDPFNWAPSDKAQLTLGKRFFDDQLNLAVEAVHAWENTRTTGTSGATAPSDSYTIYALTAAYVPNHGAAKDVEFRASVENLFDAEYRPYLNTRNGLGRNIKFSIAKTF</sequence>
<evidence type="ECO:0000259" key="13">
    <source>
        <dbReference type="Pfam" id="PF07715"/>
    </source>
</evidence>
<keyword evidence="3 9" id="KW-0813">Transport</keyword>
<dbReference type="OrthoDB" id="9796221at2"/>
<evidence type="ECO:0000256" key="7">
    <source>
        <dbReference type="ARBA" id="ARBA00023136"/>
    </source>
</evidence>
<evidence type="ECO:0000313" key="15">
    <source>
        <dbReference type="Proteomes" id="UP000248012"/>
    </source>
</evidence>
<dbReference type="InterPro" id="IPR039426">
    <property type="entry name" value="TonB-dep_rcpt-like"/>
</dbReference>
<comment type="caution">
    <text evidence="14">The sequence shown here is derived from an EMBL/GenBank/DDBJ whole genome shotgun (WGS) entry which is preliminary data.</text>
</comment>
<dbReference type="Gene3D" id="2.170.130.10">
    <property type="entry name" value="TonB-dependent receptor, plug domain"/>
    <property type="match status" value="1"/>
</dbReference>
<accession>A0A2V4MMR4</accession>
<reference evidence="14 15" key="1">
    <citation type="submission" date="2018-05" db="EMBL/GenBank/DDBJ databases">
        <title>Oceanovita maritima gen. nov., sp. nov., a marine bacterium in the family Rhodobacteraceae isolated from surface seawater of Lundu port Xiamen, China.</title>
        <authorList>
            <person name="Hetharua B.H."/>
            <person name="Min D."/>
            <person name="Liao H."/>
            <person name="Tian Y."/>
        </authorList>
    </citation>
    <scope>NUCLEOTIDE SEQUENCE [LARGE SCALE GENOMIC DNA]</scope>
    <source>
        <strain evidence="14 15">FSX-11</strain>
    </source>
</reference>
<evidence type="ECO:0000256" key="3">
    <source>
        <dbReference type="ARBA" id="ARBA00022448"/>
    </source>
</evidence>
<feature type="chain" id="PRO_5015961309" description="Hemoglobin/transferrin/lactoferrin receptor protein" evidence="11">
    <location>
        <begin position="22"/>
        <end position="688"/>
    </location>
</feature>
<dbReference type="GO" id="GO:0009279">
    <property type="term" value="C:cell outer membrane"/>
    <property type="evidence" value="ECO:0007669"/>
    <property type="project" value="UniProtKB-SubCell"/>
</dbReference>
<dbReference type="PROSITE" id="PS52016">
    <property type="entry name" value="TONB_DEPENDENT_REC_3"/>
    <property type="match status" value="1"/>
</dbReference>
<keyword evidence="5 9" id="KW-0812">Transmembrane</keyword>
<dbReference type="RefSeq" id="WP_110795651.1">
    <property type="nucleotide sequence ID" value="NZ_KZ826483.1"/>
</dbReference>
<evidence type="ECO:0000313" key="14">
    <source>
        <dbReference type="EMBL" id="PYC48001.1"/>
    </source>
</evidence>
<keyword evidence="7 9" id="KW-0472">Membrane</keyword>
<dbReference type="Pfam" id="PF00593">
    <property type="entry name" value="TonB_dep_Rec_b-barrel"/>
    <property type="match status" value="1"/>
</dbReference>
<keyword evidence="8 9" id="KW-0998">Cell outer membrane</keyword>
<dbReference type="CDD" id="cd01347">
    <property type="entry name" value="ligand_gated_channel"/>
    <property type="match status" value="1"/>
</dbReference>
<evidence type="ECO:0000256" key="8">
    <source>
        <dbReference type="ARBA" id="ARBA00023237"/>
    </source>
</evidence>
<dbReference type="AlphaFoldDB" id="A0A2V4MMR4"/>
<feature type="signal peptide" evidence="11">
    <location>
        <begin position="1"/>
        <end position="21"/>
    </location>
</feature>
<evidence type="ECO:0000256" key="10">
    <source>
        <dbReference type="RuleBase" id="RU003357"/>
    </source>
</evidence>
<dbReference type="InterPro" id="IPR036942">
    <property type="entry name" value="Beta-barrel_TonB_sf"/>
</dbReference>
<gene>
    <name evidence="14" type="ORF">DI396_07935</name>
</gene>
<evidence type="ECO:0000256" key="4">
    <source>
        <dbReference type="ARBA" id="ARBA00022452"/>
    </source>
</evidence>
<dbReference type="InterPro" id="IPR000531">
    <property type="entry name" value="Beta-barrel_TonB"/>
</dbReference>
<proteinExistence type="inferred from homology"/>
<dbReference type="Gene3D" id="2.40.170.20">
    <property type="entry name" value="TonB-dependent receptor, beta-barrel domain"/>
    <property type="match status" value="1"/>
</dbReference>
<keyword evidence="11" id="KW-0732">Signal</keyword>
<feature type="domain" description="TonB-dependent receptor plug" evidence="13">
    <location>
        <begin position="53"/>
        <end position="166"/>
    </location>
</feature>
<feature type="domain" description="TonB-dependent receptor-like beta-barrel" evidence="12">
    <location>
        <begin position="258"/>
        <end position="661"/>
    </location>
</feature>
<keyword evidence="6 10" id="KW-0798">TonB box</keyword>
<dbReference type="InterPro" id="IPR012910">
    <property type="entry name" value="Plug_dom"/>
</dbReference>
<name>A0A2V4MMR4_9RHOB</name>
<evidence type="ECO:0000256" key="11">
    <source>
        <dbReference type="SAM" id="SignalP"/>
    </source>
</evidence>
<evidence type="ECO:0008006" key="16">
    <source>
        <dbReference type="Google" id="ProtNLM"/>
    </source>
</evidence>
<keyword evidence="4 9" id="KW-1134">Transmembrane beta strand</keyword>
<protein>
    <recommendedName>
        <fullName evidence="16">Hemoglobin/transferrin/lactoferrin receptor protein</fullName>
    </recommendedName>
</protein>
<evidence type="ECO:0000256" key="9">
    <source>
        <dbReference type="PROSITE-ProRule" id="PRU01360"/>
    </source>
</evidence>
<keyword evidence="15" id="KW-1185">Reference proteome</keyword>
<dbReference type="GO" id="GO:0044718">
    <property type="term" value="P:siderophore transmembrane transport"/>
    <property type="evidence" value="ECO:0007669"/>
    <property type="project" value="TreeGrafter"/>
</dbReference>
<comment type="similarity">
    <text evidence="2 9 10">Belongs to the TonB-dependent receptor family.</text>
</comment>
<dbReference type="GO" id="GO:0015344">
    <property type="term" value="F:siderophore uptake transmembrane transporter activity"/>
    <property type="evidence" value="ECO:0007669"/>
    <property type="project" value="TreeGrafter"/>
</dbReference>
<dbReference type="SUPFAM" id="SSF56935">
    <property type="entry name" value="Porins"/>
    <property type="match status" value="1"/>
</dbReference>
<evidence type="ECO:0000256" key="2">
    <source>
        <dbReference type="ARBA" id="ARBA00009810"/>
    </source>
</evidence>
<evidence type="ECO:0000256" key="1">
    <source>
        <dbReference type="ARBA" id="ARBA00004571"/>
    </source>
</evidence>
<evidence type="ECO:0000256" key="5">
    <source>
        <dbReference type="ARBA" id="ARBA00022692"/>
    </source>
</evidence>
<dbReference type="PANTHER" id="PTHR30069">
    <property type="entry name" value="TONB-DEPENDENT OUTER MEMBRANE RECEPTOR"/>
    <property type="match status" value="1"/>
</dbReference>
<dbReference type="Pfam" id="PF07715">
    <property type="entry name" value="Plug"/>
    <property type="match status" value="1"/>
</dbReference>
<dbReference type="InterPro" id="IPR037066">
    <property type="entry name" value="Plug_dom_sf"/>
</dbReference>
<dbReference type="EMBL" id="QFVT01000004">
    <property type="protein sequence ID" value="PYC48001.1"/>
    <property type="molecule type" value="Genomic_DNA"/>
</dbReference>
<dbReference type="PANTHER" id="PTHR30069:SF41">
    <property type="entry name" value="HEME_HEMOPEXIN UTILIZATION PROTEIN C"/>
    <property type="match status" value="1"/>
</dbReference>
<evidence type="ECO:0000256" key="6">
    <source>
        <dbReference type="ARBA" id="ARBA00023077"/>
    </source>
</evidence>
<organism evidence="14 15">
    <name type="scientific">Litorivita pollutaquae</name>
    <dbReference type="NCBI Taxonomy" id="2200892"/>
    <lineage>
        <taxon>Bacteria</taxon>
        <taxon>Pseudomonadati</taxon>
        <taxon>Pseudomonadota</taxon>
        <taxon>Alphaproteobacteria</taxon>
        <taxon>Rhodobacterales</taxon>
        <taxon>Paracoccaceae</taxon>
        <taxon>Litorivita</taxon>
    </lineage>
</organism>
<comment type="subcellular location">
    <subcellularLocation>
        <location evidence="1 9">Cell outer membrane</location>
        <topology evidence="1 9">Multi-pass membrane protein</topology>
    </subcellularLocation>
</comment>